<dbReference type="PANTHER" id="PTHR33840">
    <property type="match status" value="1"/>
</dbReference>
<dbReference type="AlphaFoldDB" id="A0A439CQB6"/>
<reference evidence="2 3" key="1">
    <citation type="submission" date="2018-12" db="EMBL/GenBank/DDBJ databases">
        <title>Draft genome sequence of Xylaria grammica IHI A82.</title>
        <authorList>
            <person name="Buettner E."/>
            <person name="Kellner H."/>
        </authorList>
    </citation>
    <scope>NUCLEOTIDE SEQUENCE [LARGE SCALE GENOMIC DNA]</scope>
    <source>
        <strain evidence="2 3">IHI A82</strain>
    </source>
</reference>
<evidence type="ECO:0000313" key="2">
    <source>
        <dbReference type="EMBL" id="RWA04282.1"/>
    </source>
</evidence>
<organism evidence="2 3">
    <name type="scientific">Xylaria grammica</name>
    <dbReference type="NCBI Taxonomy" id="363999"/>
    <lineage>
        <taxon>Eukaryota</taxon>
        <taxon>Fungi</taxon>
        <taxon>Dikarya</taxon>
        <taxon>Ascomycota</taxon>
        <taxon>Pezizomycotina</taxon>
        <taxon>Sordariomycetes</taxon>
        <taxon>Xylariomycetidae</taxon>
        <taxon>Xylariales</taxon>
        <taxon>Xylariaceae</taxon>
        <taxon>Xylaria</taxon>
    </lineage>
</organism>
<dbReference type="Pfam" id="PF09994">
    <property type="entry name" value="T6SS_Tle1-like_cat"/>
    <property type="match status" value="1"/>
</dbReference>
<dbReference type="PANTHER" id="PTHR33840:SF1">
    <property type="entry name" value="TLE1 PHOSPHOLIPASE DOMAIN-CONTAINING PROTEIN"/>
    <property type="match status" value="1"/>
</dbReference>
<evidence type="ECO:0000259" key="1">
    <source>
        <dbReference type="Pfam" id="PF09994"/>
    </source>
</evidence>
<gene>
    <name evidence="2" type="ORF">EKO27_g10826</name>
</gene>
<dbReference type="EMBL" id="RYZI01000596">
    <property type="protein sequence ID" value="RWA04282.1"/>
    <property type="molecule type" value="Genomic_DNA"/>
</dbReference>
<proteinExistence type="predicted"/>
<sequence length="931" mass="103262">MDPPARLQEQGLSANEGHVLTGVLDYSNDLINKAVGANGKMKWVENESDATPKLFKAIDEEVGKRRLFVCCDGTWVNASGTTAPLTNVARFARAIDRFGLNLDYPGRPVTQVIYYSAGIGSEPVLKTRVDSIYSGITGAGLEEDILNAYCFLCNNYNFGAQNDEIILIGFSRGAFTVRCLADFLSQVGLLQRKTLPFLSVLFQRWMDAKEEEDRRKMKVEIRKMGREFSVPVKITVLAEWDTVSAIGHIGWSKKFSFMKETVPENVQNAFLAIALNERRGSFKPMLYTRARRGTNVQQCAFAGCHSDIGGGNLDAGLSTVSLLWMAAKVQGACQASFDRGALLQMVQPPRPNAKWWYGRKVDETMAMNLLWSKAGNINESLQGVWYVPHVLTLGWSSGSRRRHFRKTFRRQEHHETLEQKKQKKLNTQLNLARVKPSAKLYRAEYDRGNPNDVIKMVEEDVTARITDSIARASKTSATKEAELLTATVKTTIHVNDTDSSETKIAAVIDATFKACPDKNEDSADQRTITQFNNAMIETALQVDEKGPDYVDCNLKIHFTVKELVKELRYRSKEGTLEGLSEKLGWLGHERSQLVDYLPQESYDNNERRLWEEWKSQVDMWHASNEERKGGWNKNVTYWSDVLAKFDKGESPDSQARKDMIQWEVRTDQLSRVADATAATAQAGLQTAAADVTGAETQLEFAARAVTKVAEITQLLKGSEDGTMKKVWSAMDEVKGAFGRVPAEAVTGTLAKVVAGVAQTVIGVEAKGAPASRAPTKGRVPNLVLLETTSPEKDVQRAISSATGQLAGIAGVLTQALYSLPLPSPSPAGVTLEPYDNDNDWKDKVSKAKEAADRMVESTKVLQNVRTADTNSWEEMKSYAVRAKEAAERAAKSIASATIQWKLTDEERSEALCYRITYPSLNPAGDEGEKHH</sequence>
<dbReference type="InterPro" id="IPR018712">
    <property type="entry name" value="Tle1-like_cat"/>
</dbReference>
<feature type="domain" description="T6SS Phospholipase effector Tle1-like catalytic" evidence="1">
    <location>
        <begin position="65"/>
        <end position="327"/>
    </location>
</feature>
<accession>A0A439CQB6</accession>
<dbReference type="Proteomes" id="UP000286045">
    <property type="component" value="Unassembled WGS sequence"/>
</dbReference>
<comment type="caution">
    <text evidence="2">The sequence shown here is derived from an EMBL/GenBank/DDBJ whole genome shotgun (WGS) entry which is preliminary data.</text>
</comment>
<dbReference type="STRING" id="363999.A0A439CQB6"/>
<protein>
    <recommendedName>
        <fullName evidence="1">T6SS Phospholipase effector Tle1-like catalytic domain-containing protein</fullName>
    </recommendedName>
</protein>
<keyword evidence="3" id="KW-1185">Reference proteome</keyword>
<evidence type="ECO:0000313" key="3">
    <source>
        <dbReference type="Proteomes" id="UP000286045"/>
    </source>
</evidence>
<name>A0A439CQB6_9PEZI</name>